<accession>A0A160P1W5</accession>
<dbReference type="AlphaFoldDB" id="A0A160P1W5"/>
<evidence type="ECO:0000313" key="3">
    <source>
        <dbReference type="Proteomes" id="UP000217676"/>
    </source>
</evidence>
<reference evidence="2 3" key="1">
    <citation type="journal article" date="2016" name="Genome Announc.">
        <title>Complete Genome Sequence of Thiostrepton-Producing Streptomyces laurentii ATCC 31255.</title>
        <authorList>
            <person name="Doi K."/>
            <person name="Fujino Y."/>
            <person name="Nagayoshi Y."/>
            <person name="Ohshima T."/>
            <person name="Ogata S."/>
        </authorList>
    </citation>
    <scope>NUCLEOTIDE SEQUENCE [LARGE SCALE GENOMIC DNA]</scope>
    <source>
        <strain evidence="2 3">ATCC 31255</strain>
    </source>
</reference>
<protein>
    <recommendedName>
        <fullName evidence="4">Diacylglycerol kinase</fullName>
    </recommendedName>
</protein>
<evidence type="ECO:0000313" key="2">
    <source>
        <dbReference type="EMBL" id="BAU84370.1"/>
    </source>
</evidence>
<dbReference type="Proteomes" id="UP000217676">
    <property type="component" value="Chromosome"/>
</dbReference>
<dbReference type="SUPFAM" id="SSF111331">
    <property type="entry name" value="NAD kinase/diacylglycerol kinase-like"/>
    <property type="match status" value="1"/>
</dbReference>
<dbReference type="InterPro" id="IPR017438">
    <property type="entry name" value="ATP-NAD_kinase_N"/>
</dbReference>
<feature type="compositionally biased region" description="Low complexity" evidence="1">
    <location>
        <begin position="90"/>
        <end position="104"/>
    </location>
</feature>
<sequence length="302" mass="31258">MSDHDQLLVLVDPVARRLDGESVRIAKDVLSAGADAKICLPEGPQEFARALARRGHRRPVVLGDDRALLRVVTLLQRERDGRDSTPMAVAPMAAPGDEGAAGADSGEDGGTTVSVVPIGAPEGLETTRALGVPQGAVGAARAVLDGVVRRLDLLVDDGGGVVLTRLDVPAARTLVPAQPTMWDTCRSLVRTLVRPPVPAGLAVRTHRLRIEADGVVLCDLDTPVEGLSATGLEGGLAALTLVPADAPAVHTAVRTLSVAGPDFRYRADATVSGPVTRRTWAVREAAWGLTVPVGAAGPVGSR</sequence>
<keyword evidence="3" id="KW-1185">Reference proteome</keyword>
<organism evidence="2 3">
    <name type="scientific">Streptomyces laurentii</name>
    <dbReference type="NCBI Taxonomy" id="39478"/>
    <lineage>
        <taxon>Bacteria</taxon>
        <taxon>Bacillati</taxon>
        <taxon>Actinomycetota</taxon>
        <taxon>Actinomycetes</taxon>
        <taxon>Kitasatosporales</taxon>
        <taxon>Streptomycetaceae</taxon>
        <taxon>Streptomyces</taxon>
    </lineage>
</organism>
<dbReference type="KEGG" id="slau:SLA_3461"/>
<evidence type="ECO:0008006" key="4">
    <source>
        <dbReference type="Google" id="ProtNLM"/>
    </source>
</evidence>
<gene>
    <name evidence="2" type="ORF">SLA_3461</name>
</gene>
<proteinExistence type="predicted"/>
<dbReference type="EMBL" id="AP017424">
    <property type="protein sequence ID" value="BAU84370.1"/>
    <property type="molecule type" value="Genomic_DNA"/>
</dbReference>
<name>A0A160P1W5_STRLU</name>
<dbReference type="InterPro" id="IPR016064">
    <property type="entry name" value="NAD/diacylglycerol_kinase_sf"/>
</dbReference>
<dbReference type="Gene3D" id="3.40.50.10330">
    <property type="entry name" value="Probable inorganic polyphosphate/atp-NAD kinase, domain 1"/>
    <property type="match status" value="1"/>
</dbReference>
<dbReference type="RefSeq" id="WP_359873753.1">
    <property type="nucleotide sequence ID" value="NZ_JBEYHT010000006.1"/>
</dbReference>
<evidence type="ECO:0000256" key="1">
    <source>
        <dbReference type="SAM" id="MobiDB-lite"/>
    </source>
</evidence>
<feature type="region of interest" description="Disordered" evidence="1">
    <location>
        <begin position="80"/>
        <end position="111"/>
    </location>
</feature>